<dbReference type="GO" id="GO:0003677">
    <property type="term" value="F:DNA binding"/>
    <property type="evidence" value="ECO:0007669"/>
    <property type="project" value="UniProtKB-KW"/>
</dbReference>
<dbReference type="SMART" id="SM00871">
    <property type="entry name" value="AraC_E_bind"/>
    <property type="match status" value="1"/>
</dbReference>
<organism evidence="3 4">
    <name type="scientific">Anaerocolumna jejuensis DSM 15929</name>
    <dbReference type="NCBI Taxonomy" id="1121322"/>
    <lineage>
        <taxon>Bacteria</taxon>
        <taxon>Bacillati</taxon>
        <taxon>Bacillota</taxon>
        <taxon>Clostridia</taxon>
        <taxon>Lachnospirales</taxon>
        <taxon>Lachnospiraceae</taxon>
        <taxon>Anaerocolumna</taxon>
    </lineage>
</organism>
<sequence>MFKIGEFAKLNRITISTLRHYDAMNLIKPVKTDELTGYRYYSAEQMPLLSRILRLKEMGFSLEEITLIIKGNTGKDALMELLCLKQTEVQDAISREEERLNSLKDYMSYLNQEGKAMEYDVLLKKTDNIKVAGLRDLIPEYTAQGPLWEELGDYINKNHGKMVPPCMVIYYDSKELLNAVDAEVLEGITGELKGSDRVNVRYLEPVQAACVVHKGPYSALSHAYEALSAWIEEKGYEIAGPQRELYLKGEWDSESQEDYITELQIPVEKKKLP</sequence>
<evidence type="ECO:0000259" key="2">
    <source>
        <dbReference type="PROSITE" id="PS50937"/>
    </source>
</evidence>
<dbReference type="EMBL" id="FRAC01000011">
    <property type="protein sequence ID" value="SHK40986.1"/>
    <property type="molecule type" value="Genomic_DNA"/>
</dbReference>
<dbReference type="InterPro" id="IPR000551">
    <property type="entry name" value="MerR-type_HTH_dom"/>
</dbReference>
<dbReference type="Gene3D" id="3.20.80.10">
    <property type="entry name" value="Regulatory factor, effector binding domain"/>
    <property type="match status" value="1"/>
</dbReference>
<dbReference type="InterPro" id="IPR029442">
    <property type="entry name" value="GyrI-like"/>
</dbReference>
<keyword evidence="4" id="KW-1185">Reference proteome</keyword>
<feature type="domain" description="HTH merR-type" evidence="2">
    <location>
        <begin position="1"/>
        <end position="71"/>
    </location>
</feature>
<keyword evidence="1" id="KW-0238">DNA-binding</keyword>
<dbReference type="RefSeq" id="WP_073276220.1">
    <property type="nucleotide sequence ID" value="NZ_FRAC01000011.1"/>
</dbReference>
<gene>
    <name evidence="3" type="ORF">SAMN02745136_02449</name>
</gene>
<dbReference type="InterPro" id="IPR010499">
    <property type="entry name" value="AraC_E-bd"/>
</dbReference>
<dbReference type="InterPro" id="IPR009061">
    <property type="entry name" value="DNA-bd_dom_put_sf"/>
</dbReference>
<dbReference type="PANTHER" id="PTHR30204:SF97">
    <property type="entry name" value="MERR FAMILY REGULATORY PROTEIN"/>
    <property type="match status" value="1"/>
</dbReference>
<dbReference type="Pfam" id="PF06445">
    <property type="entry name" value="GyrI-like"/>
    <property type="match status" value="1"/>
</dbReference>
<dbReference type="SMART" id="SM00422">
    <property type="entry name" value="HTH_MERR"/>
    <property type="match status" value="1"/>
</dbReference>
<dbReference type="CDD" id="cd01107">
    <property type="entry name" value="HTH_BmrR"/>
    <property type="match status" value="1"/>
</dbReference>
<proteinExistence type="predicted"/>
<dbReference type="GO" id="GO:0003700">
    <property type="term" value="F:DNA-binding transcription factor activity"/>
    <property type="evidence" value="ECO:0007669"/>
    <property type="project" value="InterPro"/>
</dbReference>
<dbReference type="InterPro" id="IPR047057">
    <property type="entry name" value="MerR_fam"/>
</dbReference>
<dbReference type="AlphaFoldDB" id="A0A1M6S8I6"/>
<dbReference type="InterPro" id="IPR011256">
    <property type="entry name" value="Reg_factor_effector_dom_sf"/>
</dbReference>
<dbReference type="STRING" id="1121322.SAMN02745136_02449"/>
<accession>A0A1M6S8I6</accession>
<reference evidence="3 4" key="1">
    <citation type="submission" date="2016-11" db="EMBL/GenBank/DDBJ databases">
        <authorList>
            <person name="Jaros S."/>
            <person name="Januszkiewicz K."/>
            <person name="Wedrychowicz H."/>
        </authorList>
    </citation>
    <scope>NUCLEOTIDE SEQUENCE [LARGE SCALE GENOMIC DNA]</scope>
    <source>
        <strain evidence="3 4">DSM 15929</strain>
    </source>
</reference>
<evidence type="ECO:0000313" key="4">
    <source>
        <dbReference type="Proteomes" id="UP000184386"/>
    </source>
</evidence>
<dbReference type="PANTHER" id="PTHR30204">
    <property type="entry name" value="REDOX-CYCLING DRUG-SENSING TRANSCRIPTIONAL ACTIVATOR SOXR"/>
    <property type="match status" value="1"/>
</dbReference>
<protein>
    <submittedName>
        <fullName evidence="3">Effector-binding domain-containing protein</fullName>
    </submittedName>
</protein>
<name>A0A1M6S8I6_9FIRM</name>
<dbReference type="Gene3D" id="1.10.1660.10">
    <property type="match status" value="1"/>
</dbReference>
<dbReference type="Pfam" id="PF13411">
    <property type="entry name" value="MerR_1"/>
    <property type="match status" value="1"/>
</dbReference>
<dbReference type="SUPFAM" id="SSF55136">
    <property type="entry name" value="Probable bacterial effector-binding domain"/>
    <property type="match status" value="1"/>
</dbReference>
<dbReference type="SUPFAM" id="SSF46955">
    <property type="entry name" value="Putative DNA-binding domain"/>
    <property type="match status" value="1"/>
</dbReference>
<evidence type="ECO:0000313" key="3">
    <source>
        <dbReference type="EMBL" id="SHK40986.1"/>
    </source>
</evidence>
<dbReference type="OrthoDB" id="9773308at2"/>
<evidence type="ECO:0000256" key="1">
    <source>
        <dbReference type="ARBA" id="ARBA00023125"/>
    </source>
</evidence>
<dbReference type="Proteomes" id="UP000184386">
    <property type="component" value="Unassembled WGS sequence"/>
</dbReference>
<dbReference type="PROSITE" id="PS50937">
    <property type="entry name" value="HTH_MERR_2"/>
    <property type="match status" value="1"/>
</dbReference>